<dbReference type="SUPFAM" id="SSF51735">
    <property type="entry name" value="NAD(P)-binding Rossmann-fold domains"/>
    <property type="match status" value="1"/>
</dbReference>
<evidence type="ECO:0000259" key="2">
    <source>
        <dbReference type="Pfam" id="PF02254"/>
    </source>
</evidence>
<accession>A0ABN6VUY1</accession>
<dbReference type="CDD" id="cd05266">
    <property type="entry name" value="SDR_a4"/>
    <property type="match status" value="1"/>
</dbReference>
<dbReference type="InterPro" id="IPR001509">
    <property type="entry name" value="Epimerase_deHydtase"/>
</dbReference>
<dbReference type="RefSeq" id="WP_282000269.1">
    <property type="nucleotide sequence ID" value="NZ_AP027151.1"/>
</dbReference>
<dbReference type="PANTHER" id="PTHR48079:SF6">
    <property type="entry name" value="NAD(P)-BINDING DOMAIN-CONTAINING PROTEIN-RELATED"/>
    <property type="match status" value="1"/>
</dbReference>
<keyword evidence="4" id="KW-1185">Reference proteome</keyword>
<dbReference type="Proteomes" id="UP001317705">
    <property type="component" value="Chromosome"/>
</dbReference>
<protein>
    <submittedName>
        <fullName evidence="3">NAD(P)-dependent oxidoreductase</fullName>
    </submittedName>
</protein>
<feature type="domain" description="RCK N-terminal" evidence="2">
    <location>
        <begin position="7"/>
        <end position="60"/>
    </location>
</feature>
<evidence type="ECO:0000313" key="4">
    <source>
        <dbReference type="Proteomes" id="UP001317705"/>
    </source>
</evidence>
<dbReference type="EMBL" id="AP027151">
    <property type="protein sequence ID" value="BDV44163.1"/>
    <property type="molecule type" value="Genomic_DNA"/>
</dbReference>
<feature type="domain" description="NAD-dependent epimerase/dehydratase" evidence="1">
    <location>
        <begin position="99"/>
        <end position="214"/>
    </location>
</feature>
<proteinExistence type="predicted"/>
<dbReference type="InterPro" id="IPR036291">
    <property type="entry name" value="NAD(P)-bd_dom_sf"/>
</dbReference>
<sequence length="299" mass="31977">MAGERLMIVGCGDIGGRVAAAALEEGAAVAVLTRSREKAARFRERGIEALVGNLDQPDTLVGLPTRGRVVFYFAPPPGGGITDPRMRAFCAAIPPGDEPAKVVYLSTSGVYGDCGEQPVTEETPANPQTSRAKRRYDAEAILRAWGEERGVAVVILRVTGIYGPGRLPLQQLTSGQPVLLESEARLTNRIHADDLARVCLAAAARGEAGEIFNVSDGHPGTMTEYFNAVADALGMPRPRQVTLAEARQVMAPLMYSYVTESRRLDNGKMLARLGVELRYPTLAAGLKASLQTTTDREGT</sequence>
<dbReference type="Pfam" id="PF01370">
    <property type="entry name" value="Epimerase"/>
    <property type="match status" value="1"/>
</dbReference>
<dbReference type="Pfam" id="PF02254">
    <property type="entry name" value="TrkA_N"/>
    <property type="match status" value="1"/>
</dbReference>
<name>A0ABN6VUY1_9BACT</name>
<evidence type="ECO:0000259" key="1">
    <source>
        <dbReference type="Pfam" id="PF01370"/>
    </source>
</evidence>
<dbReference type="InterPro" id="IPR051783">
    <property type="entry name" value="NAD(P)-dependent_oxidoreduct"/>
</dbReference>
<dbReference type="InterPro" id="IPR003148">
    <property type="entry name" value="RCK_N"/>
</dbReference>
<evidence type="ECO:0000313" key="3">
    <source>
        <dbReference type="EMBL" id="BDV44163.1"/>
    </source>
</evidence>
<dbReference type="PANTHER" id="PTHR48079">
    <property type="entry name" value="PROTEIN YEEZ"/>
    <property type="match status" value="1"/>
</dbReference>
<reference evidence="3 4" key="1">
    <citation type="submission" date="2022-12" db="EMBL/GenBank/DDBJ databases">
        <title>Polyphasic characterization of Geotalea uranireducens NIT-SL11 newly isolated from a complex of sewage sludge and microbially reduced graphene oxide.</title>
        <authorList>
            <person name="Xie L."/>
            <person name="Yoshida N."/>
            <person name="Meng L."/>
        </authorList>
    </citation>
    <scope>NUCLEOTIDE SEQUENCE [LARGE SCALE GENOMIC DNA]</scope>
    <source>
        <strain evidence="3 4">NIT-SL11</strain>
    </source>
</reference>
<gene>
    <name evidence="3" type="ORF">GURASL_30860</name>
</gene>
<dbReference type="Gene3D" id="3.40.50.720">
    <property type="entry name" value="NAD(P)-binding Rossmann-like Domain"/>
    <property type="match status" value="1"/>
</dbReference>
<organism evidence="3 4">
    <name type="scientific">Geotalea uraniireducens</name>
    <dbReference type="NCBI Taxonomy" id="351604"/>
    <lineage>
        <taxon>Bacteria</taxon>
        <taxon>Pseudomonadati</taxon>
        <taxon>Thermodesulfobacteriota</taxon>
        <taxon>Desulfuromonadia</taxon>
        <taxon>Geobacterales</taxon>
        <taxon>Geobacteraceae</taxon>
        <taxon>Geotalea</taxon>
    </lineage>
</organism>